<dbReference type="EMBL" id="JYDW01003896">
    <property type="protein sequence ID" value="KRZ36350.1"/>
    <property type="molecule type" value="Genomic_DNA"/>
</dbReference>
<accession>A0A0V1JMZ4</accession>
<name>A0A0V1JMZ4_9BILA</name>
<organism evidence="1 2">
    <name type="scientific">Trichinella nativa</name>
    <dbReference type="NCBI Taxonomy" id="6335"/>
    <lineage>
        <taxon>Eukaryota</taxon>
        <taxon>Metazoa</taxon>
        <taxon>Ecdysozoa</taxon>
        <taxon>Nematoda</taxon>
        <taxon>Enoplea</taxon>
        <taxon>Dorylaimia</taxon>
        <taxon>Trichinellida</taxon>
        <taxon>Trichinellidae</taxon>
        <taxon>Trichinella</taxon>
    </lineage>
</organism>
<dbReference type="Proteomes" id="UP000054721">
    <property type="component" value="Unassembled WGS sequence"/>
</dbReference>
<gene>
    <name evidence="1" type="ORF">T02_10581</name>
</gene>
<proteinExistence type="predicted"/>
<dbReference type="AlphaFoldDB" id="A0A0V1JMZ4"/>
<protein>
    <submittedName>
        <fullName evidence="1">Uncharacterized protein</fullName>
    </submittedName>
</protein>
<comment type="caution">
    <text evidence="1">The sequence shown here is derived from an EMBL/GenBank/DDBJ whole genome shotgun (WGS) entry which is preliminary data.</text>
</comment>
<evidence type="ECO:0000313" key="1">
    <source>
        <dbReference type="EMBL" id="KRZ36350.1"/>
    </source>
</evidence>
<evidence type="ECO:0000313" key="2">
    <source>
        <dbReference type="Proteomes" id="UP000054721"/>
    </source>
</evidence>
<sequence length="35" mass="4096">MLRPLIHLDLSFVQDAFSFSLYGLTSHHCHQWTGH</sequence>
<reference evidence="1 2" key="1">
    <citation type="submission" date="2015-05" db="EMBL/GenBank/DDBJ databases">
        <title>Evolution of Trichinella species and genotypes.</title>
        <authorList>
            <person name="Korhonen P.K."/>
            <person name="Edoardo P."/>
            <person name="Giuseppe L.R."/>
            <person name="Gasser R.B."/>
        </authorList>
    </citation>
    <scope>NUCLEOTIDE SEQUENCE [LARGE SCALE GENOMIC DNA]</scope>
    <source>
        <strain evidence="1">ISS10</strain>
    </source>
</reference>
<keyword evidence="2" id="KW-1185">Reference proteome</keyword>